<reference evidence="2 3" key="2">
    <citation type="journal article" date="2017" name="Plant Pathol.">
        <title>Pathogenicity and virulence gene content of Xanthomonas strains infecting Araceae, formerly known as Xanthomonas axonopodis pv. dieffenbachiae.</title>
        <authorList>
            <person name="Constantin E.C."/>
            <person name="Haegeman A."/>
            <person name="Van Vaerenbergh J."/>
            <person name="Baeyen S."/>
            <person name="Van Malderghem C."/>
            <person name="Maes M."/>
            <person name="Cottyn B."/>
        </authorList>
    </citation>
    <scope>NUCLEOTIDE SEQUENCE [LARGE SCALE GENOMIC DNA]</scope>
    <source>
        <strain evidence="3">LMG9055</strain>
    </source>
</reference>
<evidence type="ECO:0000313" key="3">
    <source>
        <dbReference type="Proteomes" id="UP000050343"/>
    </source>
</evidence>
<dbReference type="AlphaFoldDB" id="A0A1V9H351"/>
<dbReference type="EMBL" id="JPUO02000179">
    <property type="protein sequence ID" value="OQP77102.1"/>
    <property type="molecule type" value="Genomic_DNA"/>
</dbReference>
<keyword evidence="1" id="KW-1133">Transmembrane helix</keyword>
<evidence type="ECO:0008006" key="4">
    <source>
        <dbReference type="Google" id="ProtNLM"/>
    </source>
</evidence>
<dbReference type="Proteomes" id="UP000050343">
    <property type="component" value="Unassembled WGS sequence"/>
</dbReference>
<reference evidence="2 3" key="1">
    <citation type="journal article" date="2016" name="Plant Pathol.">
        <title>Genetic characterization of strains named as Xanthomonas axonopodis pv. dieffenbachiae leads to a taxonomic revision of the X. axonopodis species complex.</title>
        <authorList>
            <person name="Constantin E.C."/>
            <person name="Cleenwerck I."/>
            <person name="Maes M."/>
            <person name="Baeyen S."/>
            <person name="Van Malderghem C."/>
            <person name="De Vos P."/>
            <person name="Cottyn B."/>
        </authorList>
    </citation>
    <scope>NUCLEOTIDE SEQUENCE [LARGE SCALE GENOMIC DNA]</scope>
    <source>
        <strain evidence="3">LMG9055</strain>
    </source>
</reference>
<feature type="transmembrane region" description="Helical" evidence="1">
    <location>
        <begin position="25"/>
        <end position="43"/>
    </location>
</feature>
<protein>
    <recommendedName>
        <fullName evidence="4">DUF1328 domain-containing protein</fullName>
    </recommendedName>
</protein>
<keyword evidence="1" id="KW-0812">Transmembrane</keyword>
<name>A0A1V9H351_9XANT</name>
<keyword evidence="1" id="KW-0472">Membrane</keyword>
<sequence>MDKVASGAAAGFARMAGAAMGIAKFLFWVGIIIAIVLFVLFVLGMTSRPSTAWLGEAHRRAAFAHSAKVHLRCDEQSGDSKLSASFEQSPHRNHAVCMPAVRVV</sequence>
<gene>
    <name evidence="2" type="ORF">IA54_008340</name>
</gene>
<comment type="caution">
    <text evidence="2">The sequence shown here is derived from an EMBL/GenBank/DDBJ whole genome shotgun (WGS) entry which is preliminary data.</text>
</comment>
<accession>A0A1V9H351</accession>
<proteinExistence type="predicted"/>
<evidence type="ECO:0000313" key="2">
    <source>
        <dbReference type="EMBL" id="OQP77102.1"/>
    </source>
</evidence>
<evidence type="ECO:0000256" key="1">
    <source>
        <dbReference type="SAM" id="Phobius"/>
    </source>
</evidence>
<organism evidence="2 3">
    <name type="scientific">Xanthomonas phaseoli pv. syngonii LMG 9055</name>
    <dbReference type="NCBI Taxonomy" id="1437878"/>
    <lineage>
        <taxon>Bacteria</taxon>
        <taxon>Pseudomonadati</taxon>
        <taxon>Pseudomonadota</taxon>
        <taxon>Gammaproteobacteria</taxon>
        <taxon>Lysobacterales</taxon>
        <taxon>Lysobacteraceae</taxon>
        <taxon>Xanthomonas</taxon>
    </lineage>
</organism>